<feature type="compositionally biased region" description="Basic residues" evidence="1">
    <location>
        <begin position="167"/>
        <end position="177"/>
    </location>
</feature>
<evidence type="ECO:0000256" key="2">
    <source>
        <dbReference type="SAM" id="Phobius"/>
    </source>
</evidence>
<feature type="region of interest" description="Disordered" evidence="1">
    <location>
        <begin position="115"/>
        <end position="214"/>
    </location>
</feature>
<feature type="transmembrane region" description="Helical" evidence="2">
    <location>
        <begin position="20"/>
        <end position="42"/>
    </location>
</feature>
<sequence>MHGHGFAPPPQRPSTALPVVLRVIFVLLAVFSCGLLAWAPLLRLAILTREVRDWVLFGVSFVLIVTSLILIGAEPTQELDTGQEYFGLVLLLGGGAAIVAYYLFAEIRHFSRPHPQPHAGYAPTPPPPAYGYPQPGPAPHQQTTHTSGPPPHIPPQPLHPQAAQAHLHPHPQPHPHPQRPAPARIDQVRAELDELSSLLRKQDEPRERPEGEPR</sequence>
<dbReference type="RefSeq" id="WP_381839396.1">
    <property type="nucleotide sequence ID" value="NZ_JBHTCF010000026.1"/>
</dbReference>
<evidence type="ECO:0000313" key="3">
    <source>
        <dbReference type="EMBL" id="MFC7309897.1"/>
    </source>
</evidence>
<comment type="caution">
    <text evidence="3">The sequence shown here is derived from an EMBL/GenBank/DDBJ whole genome shotgun (WGS) entry which is preliminary data.</text>
</comment>
<evidence type="ECO:0000313" key="4">
    <source>
        <dbReference type="Proteomes" id="UP001596523"/>
    </source>
</evidence>
<keyword evidence="4" id="KW-1185">Reference proteome</keyword>
<evidence type="ECO:0008006" key="5">
    <source>
        <dbReference type="Google" id="ProtNLM"/>
    </source>
</evidence>
<keyword evidence="2" id="KW-0812">Transmembrane</keyword>
<accession>A0ABW2JVV4</accession>
<keyword evidence="2" id="KW-1133">Transmembrane helix</keyword>
<keyword evidence="2" id="KW-0472">Membrane</keyword>
<feature type="compositionally biased region" description="Pro residues" evidence="1">
    <location>
        <begin position="123"/>
        <end position="138"/>
    </location>
</feature>
<organism evidence="3 4">
    <name type="scientific">Streptomyces monticola</name>
    <dbReference type="NCBI Taxonomy" id="2666263"/>
    <lineage>
        <taxon>Bacteria</taxon>
        <taxon>Bacillati</taxon>
        <taxon>Actinomycetota</taxon>
        <taxon>Actinomycetes</taxon>
        <taxon>Kitasatosporales</taxon>
        <taxon>Streptomycetaceae</taxon>
        <taxon>Streptomyces</taxon>
    </lineage>
</organism>
<name>A0ABW2JVV4_9ACTN</name>
<evidence type="ECO:0000256" key="1">
    <source>
        <dbReference type="SAM" id="MobiDB-lite"/>
    </source>
</evidence>
<dbReference type="Proteomes" id="UP001596523">
    <property type="component" value="Unassembled WGS sequence"/>
</dbReference>
<protein>
    <recommendedName>
        <fullName evidence="5">Integral membrane protein</fullName>
    </recommendedName>
</protein>
<gene>
    <name evidence="3" type="ORF">ACFQVC_37490</name>
</gene>
<reference evidence="4" key="1">
    <citation type="journal article" date="2019" name="Int. J. Syst. Evol. Microbiol.">
        <title>The Global Catalogue of Microorganisms (GCM) 10K type strain sequencing project: providing services to taxonomists for standard genome sequencing and annotation.</title>
        <authorList>
            <consortium name="The Broad Institute Genomics Platform"/>
            <consortium name="The Broad Institute Genome Sequencing Center for Infectious Disease"/>
            <person name="Wu L."/>
            <person name="Ma J."/>
        </authorList>
    </citation>
    <scope>NUCLEOTIDE SEQUENCE [LARGE SCALE GENOMIC DNA]</scope>
    <source>
        <strain evidence="4">SYNS20</strain>
    </source>
</reference>
<feature type="compositionally biased region" description="Pro residues" evidence="1">
    <location>
        <begin position="148"/>
        <end position="158"/>
    </location>
</feature>
<feature type="transmembrane region" description="Helical" evidence="2">
    <location>
        <begin position="54"/>
        <end position="73"/>
    </location>
</feature>
<dbReference type="EMBL" id="JBHTCF010000026">
    <property type="protein sequence ID" value="MFC7309897.1"/>
    <property type="molecule type" value="Genomic_DNA"/>
</dbReference>
<feature type="transmembrane region" description="Helical" evidence="2">
    <location>
        <begin position="85"/>
        <end position="104"/>
    </location>
</feature>
<feature type="compositionally biased region" description="Basic and acidic residues" evidence="1">
    <location>
        <begin position="200"/>
        <end position="214"/>
    </location>
</feature>
<proteinExistence type="predicted"/>